<dbReference type="GO" id="GO:0004222">
    <property type="term" value="F:metalloendopeptidase activity"/>
    <property type="evidence" value="ECO:0007669"/>
    <property type="project" value="InterPro"/>
</dbReference>
<keyword evidence="2" id="KW-0645">Protease</keyword>
<dbReference type="GO" id="GO:0046872">
    <property type="term" value="F:metal ion binding"/>
    <property type="evidence" value="ECO:0007669"/>
    <property type="project" value="UniProtKB-KW"/>
</dbReference>
<keyword evidence="5 7" id="KW-0862">Zinc</keyword>
<evidence type="ECO:0000256" key="9">
    <source>
        <dbReference type="SAM" id="Phobius"/>
    </source>
</evidence>
<keyword evidence="9" id="KW-0812">Transmembrane</keyword>
<dbReference type="AlphaFoldDB" id="A2G782"/>
<keyword evidence="3 7" id="KW-0479">Metal-binding</keyword>
<name>A2G782_TRIV3</name>
<dbReference type="VEuPathDB" id="TrichDB:TVAGG3_1053660"/>
<dbReference type="InParanoid" id="A2G782"/>
<accession>A2G782</accession>
<comment type="cofactor">
    <cofactor evidence="7">
        <name>Zn(2+)</name>
        <dbReference type="ChEBI" id="CHEBI:29105"/>
    </cofactor>
    <text evidence="7">Binds 1 zinc ion per subunit.</text>
</comment>
<organism evidence="10 11">
    <name type="scientific">Trichomonas vaginalis (strain ATCC PRA-98 / G3)</name>
    <dbReference type="NCBI Taxonomy" id="412133"/>
    <lineage>
        <taxon>Eukaryota</taxon>
        <taxon>Metamonada</taxon>
        <taxon>Parabasalia</taxon>
        <taxon>Trichomonadida</taxon>
        <taxon>Trichomonadidae</taxon>
        <taxon>Trichomonas</taxon>
    </lineage>
</organism>
<comment type="similarity">
    <text evidence="1">Belongs to the peptidase M8 family.</text>
</comment>
<sequence length="384" mass="42668">MTFLTTPYAHIFAKNRYGVDKFIGDNGAECPAGIELENGGGDKTAFSHLEARTMLDDIMIGVNLGPDEQDQEPFNRVSDATLAVLLDTGNYKFDYRKASPMIWGNPESINGKPIENFAIGPPQTTFPFSYLVFEDPYGTALPNYKTIGLLPLSEVVANAHCGENNEDKEYCDHKSFYNPKNLDSYGASDVFDYMVFIIPYMTCPSGKGAMRGLSDCYDYTCDGYSSVNFDVNGKSVKCTKESDPGYEYDDYSVLCVDPERFCRTVKLFDMKFKKNPFITNVEHLSNTDQGPGSDIAPDGVYDPSSFGPEPTPTEGSNDGISGIWKKYKLYIIIGAAVIVVIIFVIIIAVCCRKSKKSSHNKKGNKHKNHHKRRHSSSDYDGDKV</sequence>
<keyword evidence="4" id="KW-0378">Hydrolase</keyword>
<keyword evidence="11" id="KW-1185">Reference proteome</keyword>
<evidence type="ECO:0000256" key="4">
    <source>
        <dbReference type="ARBA" id="ARBA00022801"/>
    </source>
</evidence>
<proteinExistence type="inferred from homology"/>
<evidence type="ECO:0000256" key="7">
    <source>
        <dbReference type="PIRSR" id="PIRSR601577-2"/>
    </source>
</evidence>
<dbReference type="VEuPathDB" id="TrichDB:TVAG_399940"/>
<evidence type="ECO:0000256" key="2">
    <source>
        <dbReference type="ARBA" id="ARBA00022670"/>
    </source>
</evidence>
<dbReference type="OrthoDB" id="527990at2759"/>
<dbReference type="GO" id="GO:0016020">
    <property type="term" value="C:membrane"/>
    <property type="evidence" value="ECO:0007669"/>
    <property type="project" value="InterPro"/>
</dbReference>
<dbReference type="EMBL" id="DS114533">
    <property type="protein sequence ID" value="EAX86988.1"/>
    <property type="molecule type" value="Genomic_DNA"/>
</dbReference>
<feature type="region of interest" description="Disordered" evidence="8">
    <location>
        <begin position="356"/>
        <end position="384"/>
    </location>
</feature>
<reference evidence="10" key="2">
    <citation type="journal article" date="2007" name="Science">
        <title>Draft genome sequence of the sexually transmitted pathogen Trichomonas vaginalis.</title>
        <authorList>
            <person name="Carlton J.M."/>
            <person name="Hirt R.P."/>
            <person name="Silva J.C."/>
            <person name="Delcher A.L."/>
            <person name="Schatz M."/>
            <person name="Zhao Q."/>
            <person name="Wortman J.R."/>
            <person name="Bidwell S.L."/>
            <person name="Alsmark U.C.M."/>
            <person name="Besteiro S."/>
            <person name="Sicheritz-Ponten T."/>
            <person name="Noel C.J."/>
            <person name="Dacks J.B."/>
            <person name="Foster P.G."/>
            <person name="Simillion C."/>
            <person name="Van de Peer Y."/>
            <person name="Miranda-Saavedra D."/>
            <person name="Barton G.J."/>
            <person name="Westrop G.D."/>
            <person name="Mueller S."/>
            <person name="Dessi D."/>
            <person name="Fiori P.L."/>
            <person name="Ren Q."/>
            <person name="Paulsen I."/>
            <person name="Zhang H."/>
            <person name="Bastida-Corcuera F.D."/>
            <person name="Simoes-Barbosa A."/>
            <person name="Brown M.T."/>
            <person name="Hayes R.D."/>
            <person name="Mukherjee M."/>
            <person name="Okumura C.Y."/>
            <person name="Schneider R."/>
            <person name="Smith A.J."/>
            <person name="Vanacova S."/>
            <person name="Villalvazo M."/>
            <person name="Haas B.J."/>
            <person name="Pertea M."/>
            <person name="Feldblyum T.V."/>
            <person name="Utterback T.R."/>
            <person name="Shu C.L."/>
            <person name="Osoegawa K."/>
            <person name="de Jong P.J."/>
            <person name="Hrdy I."/>
            <person name="Horvathova L."/>
            <person name="Zubacova Z."/>
            <person name="Dolezal P."/>
            <person name="Malik S.B."/>
            <person name="Logsdon J.M. Jr."/>
            <person name="Henze K."/>
            <person name="Gupta A."/>
            <person name="Wang C.C."/>
            <person name="Dunne R.L."/>
            <person name="Upcroft J.A."/>
            <person name="Upcroft P."/>
            <person name="White O."/>
            <person name="Salzberg S.L."/>
            <person name="Tang P."/>
            <person name="Chiu C.-H."/>
            <person name="Lee Y.-S."/>
            <person name="Embley T.M."/>
            <person name="Coombs G.H."/>
            <person name="Mottram J.C."/>
            <person name="Tachezy J."/>
            <person name="Fraser-Liggett C.M."/>
            <person name="Johnson P.J."/>
        </authorList>
    </citation>
    <scope>NUCLEOTIDE SEQUENCE [LARGE SCALE GENOMIC DNA]</scope>
    <source>
        <strain evidence="10">G3</strain>
    </source>
</reference>
<dbReference type="InterPro" id="IPR001577">
    <property type="entry name" value="Peptidase_M8"/>
</dbReference>
<dbReference type="KEGG" id="tva:4744636"/>
<dbReference type="PANTHER" id="PTHR10942">
    <property type="entry name" value="LEISHMANOLYSIN-LIKE PEPTIDASE"/>
    <property type="match status" value="1"/>
</dbReference>
<dbReference type="SUPFAM" id="SSF55486">
    <property type="entry name" value="Metalloproteases ('zincins'), catalytic domain"/>
    <property type="match status" value="1"/>
</dbReference>
<dbReference type="PANTHER" id="PTHR10942:SF0">
    <property type="entry name" value="LEISHMANOLYSIN-LIKE PEPTIDASE"/>
    <property type="match status" value="1"/>
</dbReference>
<feature type="compositionally biased region" description="Basic and acidic residues" evidence="8">
    <location>
        <begin position="375"/>
        <end position="384"/>
    </location>
</feature>
<evidence type="ECO:0000256" key="5">
    <source>
        <dbReference type="ARBA" id="ARBA00022833"/>
    </source>
</evidence>
<dbReference type="Proteomes" id="UP000001542">
    <property type="component" value="Unassembled WGS sequence"/>
</dbReference>
<evidence type="ECO:0000313" key="11">
    <source>
        <dbReference type="Proteomes" id="UP000001542"/>
    </source>
</evidence>
<dbReference type="GO" id="GO:0007155">
    <property type="term" value="P:cell adhesion"/>
    <property type="evidence" value="ECO:0007669"/>
    <property type="project" value="InterPro"/>
</dbReference>
<dbReference type="Gene3D" id="3.90.132.10">
    <property type="entry name" value="Leishmanolysin , domain 2"/>
    <property type="match status" value="1"/>
</dbReference>
<feature type="region of interest" description="Disordered" evidence="8">
    <location>
        <begin position="283"/>
        <end position="317"/>
    </location>
</feature>
<feature type="binding site" evidence="7">
    <location>
        <position position="48"/>
    </location>
    <ligand>
        <name>Zn(2+)</name>
        <dbReference type="ChEBI" id="CHEBI:29105"/>
        <note>catalytic</note>
    </ligand>
</feature>
<evidence type="ECO:0000256" key="3">
    <source>
        <dbReference type="ARBA" id="ARBA00022723"/>
    </source>
</evidence>
<dbReference type="GO" id="GO:0005737">
    <property type="term" value="C:cytoplasm"/>
    <property type="evidence" value="ECO:0000318"/>
    <property type="project" value="GO_Central"/>
</dbReference>
<evidence type="ECO:0000256" key="6">
    <source>
        <dbReference type="ARBA" id="ARBA00023049"/>
    </source>
</evidence>
<keyword evidence="9" id="KW-1133">Transmembrane helix</keyword>
<reference evidence="10" key="1">
    <citation type="submission" date="2006-10" db="EMBL/GenBank/DDBJ databases">
        <authorList>
            <person name="Amadeo P."/>
            <person name="Zhao Q."/>
            <person name="Wortman J."/>
            <person name="Fraser-Liggett C."/>
            <person name="Carlton J."/>
        </authorList>
    </citation>
    <scope>NUCLEOTIDE SEQUENCE</scope>
    <source>
        <strain evidence="10">G3</strain>
    </source>
</reference>
<evidence type="ECO:0000256" key="1">
    <source>
        <dbReference type="ARBA" id="ARBA00005860"/>
    </source>
</evidence>
<keyword evidence="6 7" id="KW-0482">Metalloprotease</keyword>
<protein>
    <submittedName>
        <fullName evidence="10">GP63-like</fullName>
    </submittedName>
</protein>
<keyword evidence="9" id="KW-0472">Membrane</keyword>
<gene>
    <name evidence="10" type="ORF">TVAG_399940</name>
</gene>
<feature type="compositionally biased region" description="Basic residues" evidence="8">
    <location>
        <begin position="356"/>
        <end position="374"/>
    </location>
</feature>
<evidence type="ECO:0000313" key="10">
    <source>
        <dbReference type="EMBL" id="EAX86988.1"/>
    </source>
</evidence>
<evidence type="ECO:0000256" key="8">
    <source>
        <dbReference type="SAM" id="MobiDB-lite"/>
    </source>
</evidence>
<dbReference type="GO" id="GO:0006508">
    <property type="term" value="P:proteolysis"/>
    <property type="evidence" value="ECO:0007669"/>
    <property type="project" value="UniProtKB-KW"/>
</dbReference>
<dbReference type="FunFam" id="3.90.132.10:FF:000004">
    <property type="entry name" value="GP63-like"/>
    <property type="match status" value="1"/>
</dbReference>
<feature type="transmembrane region" description="Helical" evidence="9">
    <location>
        <begin position="329"/>
        <end position="351"/>
    </location>
</feature>
<dbReference type="Pfam" id="PF01457">
    <property type="entry name" value="Peptidase_M8"/>
    <property type="match status" value="1"/>
</dbReference>
<dbReference type="GO" id="GO:0008233">
    <property type="term" value="F:peptidase activity"/>
    <property type="evidence" value="ECO:0000318"/>
    <property type="project" value="GO_Central"/>
</dbReference>
<dbReference type="RefSeq" id="XP_001299918.1">
    <property type="nucleotide sequence ID" value="XM_001299917.1"/>
</dbReference>